<dbReference type="RefSeq" id="XP_009030622.1">
    <property type="nucleotide sequence ID" value="XM_009032374.1"/>
</dbReference>
<feature type="signal peptide" evidence="2">
    <location>
        <begin position="1"/>
        <end position="21"/>
    </location>
</feature>
<keyword evidence="5" id="KW-1185">Reference proteome</keyword>
<proteinExistence type="predicted"/>
<keyword evidence="2" id="KW-0732">Signal</keyword>
<protein>
    <submittedName>
        <fullName evidence="3 4">Uncharacterized protein</fullName>
    </submittedName>
</protein>
<evidence type="ECO:0000256" key="1">
    <source>
        <dbReference type="SAM" id="MobiDB-lite"/>
    </source>
</evidence>
<feature type="region of interest" description="Disordered" evidence="1">
    <location>
        <begin position="147"/>
        <end position="185"/>
    </location>
</feature>
<reference evidence="4" key="3">
    <citation type="submission" date="2015-06" db="UniProtKB">
        <authorList>
            <consortium name="EnsemblMetazoa"/>
        </authorList>
    </citation>
    <scope>IDENTIFICATION</scope>
</reference>
<feature type="region of interest" description="Disordered" evidence="1">
    <location>
        <begin position="213"/>
        <end position="256"/>
    </location>
</feature>
<feature type="compositionally biased region" description="Low complexity" evidence="1">
    <location>
        <begin position="147"/>
        <end position="174"/>
    </location>
</feature>
<dbReference type="HOGENOM" id="CLU_913001_0_0_1"/>
<dbReference type="GeneID" id="20201257"/>
<dbReference type="InParanoid" id="T1EXF7"/>
<gene>
    <name evidence="4" type="primary">20201257</name>
    <name evidence="3" type="ORF">HELRODRAFT_165908</name>
</gene>
<evidence type="ECO:0000313" key="4">
    <source>
        <dbReference type="EnsemblMetazoa" id="HelroP165908"/>
    </source>
</evidence>
<dbReference type="EMBL" id="KB097700">
    <property type="protein sequence ID" value="ESN91826.1"/>
    <property type="molecule type" value="Genomic_DNA"/>
</dbReference>
<evidence type="ECO:0000313" key="3">
    <source>
        <dbReference type="EMBL" id="ESN91826.1"/>
    </source>
</evidence>
<dbReference type="CTD" id="20201257"/>
<evidence type="ECO:0000256" key="2">
    <source>
        <dbReference type="SAM" id="SignalP"/>
    </source>
</evidence>
<evidence type="ECO:0000313" key="5">
    <source>
        <dbReference type="Proteomes" id="UP000015101"/>
    </source>
</evidence>
<feature type="compositionally biased region" description="Low complexity" evidence="1">
    <location>
        <begin position="213"/>
        <end position="225"/>
    </location>
</feature>
<accession>T1EXF7</accession>
<dbReference type="KEGG" id="hro:HELRODRAFT_165908"/>
<dbReference type="EMBL" id="AMQM01002201">
    <property type="status" value="NOT_ANNOTATED_CDS"/>
    <property type="molecule type" value="Genomic_DNA"/>
</dbReference>
<feature type="compositionally biased region" description="Polar residues" evidence="1">
    <location>
        <begin position="234"/>
        <end position="253"/>
    </location>
</feature>
<dbReference type="Proteomes" id="UP000015101">
    <property type="component" value="Unassembled WGS sequence"/>
</dbReference>
<sequence length="305" mass="34880">MTLKIILSHVCMLSIKQVVVHIRCKCTYICTCTKLYTQIVDDTTDKGLFSITIGHNGPDEDTYIFNYLNNPDNNNNNINSDNHNNKNNNLILKNNTNIRDKVNYFVVKTTTLTKSHGTCGQFFSTECTNGLKTVDKILNRIISNCNNSNNNKNTNHNNINSNSNNLNSNNVTINKKNKSKNLDDSTSKFTCRNIENDDDVINSTTNKNISNVISNSNNNKQINNDKNIKKSTDNKSINTSFKNDSKKQLQNNSNHHRFDSERHINLVELDKISNLKIDRSRLDNYMIKSMHSASSKRRKSLRQKK</sequence>
<dbReference type="AlphaFoldDB" id="T1EXF7"/>
<dbReference type="EnsemblMetazoa" id="HelroT165908">
    <property type="protein sequence ID" value="HelroP165908"/>
    <property type="gene ID" value="HelroG165908"/>
</dbReference>
<feature type="chain" id="PRO_5010980116" evidence="2">
    <location>
        <begin position="22"/>
        <end position="305"/>
    </location>
</feature>
<name>T1EXF7_HELRO</name>
<organism evidence="4 5">
    <name type="scientific">Helobdella robusta</name>
    <name type="common">Californian leech</name>
    <dbReference type="NCBI Taxonomy" id="6412"/>
    <lineage>
        <taxon>Eukaryota</taxon>
        <taxon>Metazoa</taxon>
        <taxon>Spiralia</taxon>
        <taxon>Lophotrochozoa</taxon>
        <taxon>Annelida</taxon>
        <taxon>Clitellata</taxon>
        <taxon>Hirudinea</taxon>
        <taxon>Rhynchobdellida</taxon>
        <taxon>Glossiphoniidae</taxon>
        <taxon>Helobdella</taxon>
    </lineage>
</organism>
<reference evidence="3 5" key="2">
    <citation type="journal article" date="2013" name="Nature">
        <title>Insights into bilaterian evolution from three spiralian genomes.</title>
        <authorList>
            <person name="Simakov O."/>
            <person name="Marletaz F."/>
            <person name="Cho S.J."/>
            <person name="Edsinger-Gonzales E."/>
            <person name="Havlak P."/>
            <person name="Hellsten U."/>
            <person name="Kuo D.H."/>
            <person name="Larsson T."/>
            <person name="Lv J."/>
            <person name="Arendt D."/>
            <person name="Savage R."/>
            <person name="Osoegawa K."/>
            <person name="de Jong P."/>
            <person name="Grimwood J."/>
            <person name="Chapman J.A."/>
            <person name="Shapiro H."/>
            <person name="Aerts A."/>
            <person name="Otillar R.P."/>
            <person name="Terry A.Y."/>
            <person name="Boore J.L."/>
            <person name="Grigoriev I.V."/>
            <person name="Lindberg D.R."/>
            <person name="Seaver E.C."/>
            <person name="Weisblat D.A."/>
            <person name="Putnam N.H."/>
            <person name="Rokhsar D.S."/>
        </authorList>
    </citation>
    <scope>NUCLEOTIDE SEQUENCE</scope>
</reference>
<reference evidence="5" key="1">
    <citation type="submission" date="2012-12" db="EMBL/GenBank/DDBJ databases">
        <authorList>
            <person name="Hellsten U."/>
            <person name="Grimwood J."/>
            <person name="Chapman J.A."/>
            <person name="Shapiro H."/>
            <person name="Aerts A."/>
            <person name="Otillar R.P."/>
            <person name="Terry A.Y."/>
            <person name="Boore J.L."/>
            <person name="Simakov O."/>
            <person name="Marletaz F."/>
            <person name="Cho S.-J."/>
            <person name="Edsinger-Gonzales E."/>
            <person name="Havlak P."/>
            <person name="Kuo D.-H."/>
            <person name="Larsson T."/>
            <person name="Lv J."/>
            <person name="Arendt D."/>
            <person name="Savage R."/>
            <person name="Osoegawa K."/>
            <person name="de Jong P."/>
            <person name="Lindberg D.R."/>
            <person name="Seaver E.C."/>
            <person name="Weisblat D.A."/>
            <person name="Putnam N.H."/>
            <person name="Grigoriev I.V."/>
            <person name="Rokhsar D.S."/>
        </authorList>
    </citation>
    <scope>NUCLEOTIDE SEQUENCE</scope>
</reference>